<reference evidence="2 3" key="1">
    <citation type="submission" date="2018-10" db="EMBL/GenBank/DDBJ databases">
        <title>Notoacmeibacter sp. M2BS9Y-3-1, whole genome shotgun sequence.</title>
        <authorList>
            <person name="Tuo L."/>
        </authorList>
    </citation>
    <scope>NUCLEOTIDE SEQUENCE [LARGE SCALE GENOMIC DNA]</scope>
    <source>
        <strain evidence="2 3">M2BS9Y-3-1</strain>
    </source>
</reference>
<proteinExistence type="predicted"/>
<name>A0A3L7J3D2_9HYPH</name>
<feature type="compositionally biased region" description="Basic residues" evidence="1">
    <location>
        <begin position="18"/>
        <end position="28"/>
    </location>
</feature>
<comment type="caution">
    <text evidence="2">The sequence shown here is derived from an EMBL/GenBank/DDBJ whole genome shotgun (WGS) entry which is preliminary data.</text>
</comment>
<evidence type="ECO:0000256" key="1">
    <source>
        <dbReference type="SAM" id="MobiDB-lite"/>
    </source>
</evidence>
<keyword evidence="3" id="KW-1185">Reference proteome</keyword>
<dbReference type="Gene3D" id="1.10.287.160">
    <property type="entry name" value="HR1 repeat"/>
    <property type="match status" value="1"/>
</dbReference>
<gene>
    <name evidence="2" type="ORF">D8780_15445</name>
</gene>
<protein>
    <submittedName>
        <fullName evidence="2">Uncharacterized protein</fullName>
    </submittedName>
</protein>
<dbReference type="Pfam" id="PF09228">
    <property type="entry name" value="Prok-TraM"/>
    <property type="match status" value="1"/>
</dbReference>
<dbReference type="EMBL" id="RCWN01000003">
    <property type="protein sequence ID" value="RLQ84979.1"/>
    <property type="molecule type" value="Genomic_DNA"/>
</dbReference>
<dbReference type="AlphaFoldDB" id="A0A3L7J3D2"/>
<evidence type="ECO:0000313" key="2">
    <source>
        <dbReference type="EMBL" id="RLQ84979.1"/>
    </source>
</evidence>
<dbReference type="SUPFAM" id="SSF109631">
    <property type="entry name" value="Transcriptional repressor TraM"/>
    <property type="match status" value="1"/>
</dbReference>
<sequence length="127" mass="14378">MERHEPVARSRNSALLDRKRRTMKKRISLRSSPSLAMDNALSKLTPEQLERLAVAVICAQRRRVDHAQRLYDRLDSIQKSASTKDGEGDTLYHYTNAVLSMKAHHQIAAAVIDRLGYIPQGINSGER</sequence>
<accession>A0A3L7J3D2</accession>
<dbReference type="GO" id="GO:0045892">
    <property type="term" value="P:negative regulation of DNA-templated transcription"/>
    <property type="evidence" value="ECO:0007669"/>
    <property type="project" value="InterPro"/>
</dbReference>
<dbReference type="Proteomes" id="UP000281094">
    <property type="component" value="Unassembled WGS sequence"/>
</dbReference>
<dbReference type="InterPro" id="IPR036336">
    <property type="entry name" value="Tscrpt_rep_TraM_sf"/>
</dbReference>
<evidence type="ECO:0000313" key="3">
    <source>
        <dbReference type="Proteomes" id="UP000281094"/>
    </source>
</evidence>
<dbReference type="InterPro" id="IPR015309">
    <property type="entry name" value="Tscrpt_rep_TraM"/>
</dbReference>
<organism evidence="2 3">
    <name type="scientific">Notoacmeibacter ruber</name>
    <dbReference type="NCBI Taxonomy" id="2670375"/>
    <lineage>
        <taxon>Bacteria</taxon>
        <taxon>Pseudomonadati</taxon>
        <taxon>Pseudomonadota</taxon>
        <taxon>Alphaproteobacteria</taxon>
        <taxon>Hyphomicrobiales</taxon>
        <taxon>Notoacmeibacteraceae</taxon>
        <taxon>Notoacmeibacter</taxon>
    </lineage>
</organism>
<feature type="region of interest" description="Disordered" evidence="1">
    <location>
        <begin position="1"/>
        <end position="30"/>
    </location>
</feature>